<dbReference type="SUPFAM" id="SSF50923">
    <property type="entry name" value="Hemopexin-like domain"/>
    <property type="match status" value="1"/>
</dbReference>
<sequence length="289" mass="32481">MYAFVPSSGNQFSVKLSIEDILAVQNLYGPKNEKHVSTTTTTIPITTTTIAPTTTTMITPDNLSDTDLCALRHLDTALILNRRMYIARQHTVWSVSLNERIYGKPMLPDYMRFLPANFTSLSAVYQRPSGDLALFVDNSIYMVENPSFTLRQGWPQTLADIRLPPNAKINAAINTNTGRTFVIYDNDKVAEIDECTMMATKHSSLQEIFLGIPSAVTSAFRHIDGNLFFFAKHQFYVFNEFTNNVIIGGPFDLYALGIECPRNGLLLQVRDLLDRIYRIGDVFASDTTD</sequence>
<gene>
    <name evidence="3" type="ORF">RF55_12866</name>
    <name evidence="2" type="ORF">RF55_12894</name>
</gene>
<organism evidence="3 4">
    <name type="scientific">Lasius niger</name>
    <name type="common">Black garden ant</name>
    <dbReference type="NCBI Taxonomy" id="67767"/>
    <lineage>
        <taxon>Eukaryota</taxon>
        <taxon>Metazoa</taxon>
        <taxon>Ecdysozoa</taxon>
        <taxon>Arthropoda</taxon>
        <taxon>Hexapoda</taxon>
        <taxon>Insecta</taxon>
        <taxon>Pterygota</taxon>
        <taxon>Neoptera</taxon>
        <taxon>Endopterygota</taxon>
        <taxon>Hymenoptera</taxon>
        <taxon>Apocrita</taxon>
        <taxon>Aculeata</taxon>
        <taxon>Formicoidea</taxon>
        <taxon>Formicidae</taxon>
        <taxon>Formicinae</taxon>
        <taxon>Lasius</taxon>
        <taxon>Lasius</taxon>
    </lineage>
</organism>
<name>A0A0J7KBV5_LASNI</name>
<reference evidence="3 4" key="1">
    <citation type="submission" date="2015-04" db="EMBL/GenBank/DDBJ databases">
        <title>Lasius niger genome sequencing.</title>
        <authorList>
            <person name="Konorov E.A."/>
            <person name="Nikitin M.A."/>
            <person name="Kirill M.V."/>
            <person name="Chang P."/>
        </authorList>
    </citation>
    <scope>NUCLEOTIDE SEQUENCE [LARGE SCALE GENOMIC DNA]</scope>
    <source>
        <tissue evidence="3">Whole</tissue>
    </source>
</reference>
<dbReference type="EMBL" id="LBMM01009990">
    <property type="protein sequence ID" value="KMQ87742.1"/>
    <property type="molecule type" value="Genomic_DNA"/>
</dbReference>
<dbReference type="InterPro" id="IPR036375">
    <property type="entry name" value="Hemopexin-like_dom_sf"/>
</dbReference>
<evidence type="ECO:0000313" key="2">
    <source>
        <dbReference type="EMBL" id="KMQ87742.1"/>
    </source>
</evidence>
<dbReference type="STRING" id="67767.A0A0J7KBV5"/>
<evidence type="ECO:0000313" key="3">
    <source>
        <dbReference type="EMBL" id="KMQ87767.1"/>
    </source>
</evidence>
<accession>A0A0J7KBV5</accession>
<comment type="caution">
    <text evidence="3">The sequence shown here is derived from an EMBL/GenBank/DDBJ whole genome shotgun (WGS) entry which is preliminary data.</text>
</comment>
<dbReference type="SMART" id="SM00120">
    <property type="entry name" value="HX"/>
    <property type="match status" value="3"/>
</dbReference>
<dbReference type="InterPro" id="IPR018487">
    <property type="entry name" value="Hemopexin-like_repeat"/>
</dbReference>
<dbReference type="PaxDb" id="67767-A0A0J7KBV5"/>
<feature type="repeat" description="Hemopexin" evidence="1">
    <location>
        <begin position="213"/>
        <end position="260"/>
    </location>
</feature>
<keyword evidence="4" id="KW-1185">Reference proteome</keyword>
<protein>
    <submittedName>
        <fullName evidence="3">Neutrophil collagenase</fullName>
    </submittedName>
</protein>
<evidence type="ECO:0000313" key="4">
    <source>
        <dbReference type="Proteomes" id="UP000036403"/>
    </source>
</evidence>
<dbReference type="PROSITE" id="PS51642">
    <property type="entry name" value="HEMOPEXIN_2"/>
    <property type="match status" value="1"/>
</dbReference>
<evidence type="ECO:0000256" key="1">
    <source>
        <dbReference type="PROSITE-ProRule" id="PRU01011"/>
    </source>
</evidence>
<dbReference type="Proteomes" id="UP000036403">
    <property type="component" value="Unassembled WGS sequence"/>
</dbReference>
<dbReference type="AlphaFoldDB" id="A0A0J7KBV5"/>
<proteinExistence type="predicted"/>
<dbReference type="Gene3D" id="2.110.10.10">
    <property type="entry name" value="Hemopexin-like domain"/>
    <property type="match status" value="1"/>
</dbReference>
<dbReference type="EMBL" id="LBMM01009948">
    <property type="protein sequence ID" value="KMQ87767.1"/>
    <property type="molecule type" value="Genomic_DNA"/>
</dbReference>
<dbReference type="OrthoDB" id="7553117at2759"/>